<keyword evidence="5" id="KW-0464">Manganese</keyword>
<dbReference type="Proteomes" id="UP001556636">
    <property type="component" value="Unassembled WGS sequence"/>
</dbReference>
<evidence type="ECO:0000256" key="3">
    <source>
        <dbReference type="ARBA" id="ARBA00022723"/>
    </source>
</evidence>
<dbReference type="GO" id="GO:0016787">
    <property type="term" value="F:hydrolase activity"/>
    <property type="evidence" value="ECO:0007669"/>
    <property type="project" value="UniProtKB-KW"/>
</dbReference>
<evidence type="ECO:0000256" key="2">
    <source>
        <dbReference type="ARBA" id="ARBA00022519"/>
    </source>
</evidence>
<dbReference type="InterPro" id="IPR004843">
    <property type="entry name" value="Calcineurin-like_PHP"/>
</dbReference>
<protein>
    <submittedName>
        <fullName evidence="8">UDP-2,3-diacylglucosamine diphosphatase</fullName>
        <ecNumber evidence="8">3.6.1.54</ecNumber>
    </submittedName>
</protein>
<sequence length="305" mass="34881">MPMTSSPEPEPQQRHETVTNPGYDAPQMGNGDTIMPDVEMLRPLRYRSVFISDTHLGFSGAQAEFLLDFLQSIECDTLYLVGDILDIWEMRRRRFNWPDSHNAVVQTILERARQGTRVVYIPGNHDEMMRDYAGMSIEGISIKLRDTHECADGRRLLVLHGDEFDTVVQYSRLVAVLGSRMYAWLIRANHWVNRVRQALNRPYWSLAAHLKQRTKNVMRYIASYEEALLHEAREAGVDGLVCGHIHHAEILDQQGVLYCNDGDWVESCTALVESHAGELSLLRWSEVRETLKSTGQAPARQQHVA</sequence>
<evidence type="ECO:0000313" key="8">
    <source>
        <dbReference type="EMBL" id="MEX0373426.1"/>
    </source>
</evidence>
<gene>
    <name evidence="8" type="ORF">V6X51_08240</name>
</gene>
<keyword evidence="9" id="KW-1185">Reference proteome</keyword>
<keyword evidence="2" id="KW-0997">Cell inner membrane</keyword>
<accession>A0ABV3RZY0</accession>
<evidence type="ECO:0000256" key="5">
    <source>
        <dbReference type="ARBA" id="ARBA00023211"/>
    </source>
</evidence>
<dbReference type="InterPro" id="IPR029052">
    <property type="entry name" value="Metallo-depent_PP-like"/>
</dbReference>
<dbReference type="SUPFAM" id="SSF56300">
    <property type="entry name" value="Metallo-dependent phosphatases"/>
    <property type="match status" value="1"/>
</dbReference>
<dbReference type="CDD" id="cd07398">
    <property type="entry name" value="MPP_YbbF-LpxH"/>
    <property type="match status" value="1"/>
</dbReference>
<feature type="domain" description="Calcineurin-like phosphoesterase" evidence="7">
    <location>
        <begin position="47"/>
        <end position="247"/>
    </location>
</feature>
<evidence type="ECO:0000256" key="6">
    <source>
        <dbReference type="SAM" id="MobiDB-lite"/>
    </source>
</evidence>
<proteinExistence type="predicted"/>
<dbReference type="PANTHER" id="PTHR34990">
    <property type="entry name" value="UDP-2,3-DIACYLGLUCOSAMINE HYDROLASE-RELATED"/>
    <property type="match status" value="1"/>
</dbReference>
<evidence type="ECO:0000256" key="1">
    <source>
        <dbReference type="ARBA" id="ARBA00022475"/>
    </source>
</evidence>
<dbReference type="PANTHER" id="PTHR34990:SF2">
    <property type="entry name" value="BLL8164 PROTEIN"/>
    <property type="match status" value="1"/>
</dbReference>
<keyword evidence="8" id="KW-0378">Hydrolase</keyword>
<evidence type="ECO:0000313" key="9">
    <source>
        <dbReference type="Proteomes" id="UP001556636"/>
    </source>
</evidence>
<keyword evidence="4" id="KW-0472">Membrane</keyword>
<feature type="region of interest" description="Disordered" evidence="6">
    <location>
        <begin position="1"/>
        <end position="32"/>
    </location>
</feature>
<dbReference type="InterPro" id="IPR043461">
    <property type="entry name" value="LpxH-like"/>
</dbReference>
<evidence type="ECO:0000256" key="4">
    <source>
        <dbReference type="ARBA" id="ARBA00023136"/>
    </source>
</evidence>
<dbReference type="Gene3D" id="3.60.21.10">
    <property type="match status" value="1"/>
</dbReference>
<dbReference type="RefSeq" id="WP_367951693.1">
    <property type="nucleotide sequence ID" value="NZ_JBAKFG010000003.1"/>
</dbReference>
<dbReference type="EC" id="3.6.1.54" evidence="8"/>
<organism evidence="8 9">
    <name type="scientific">Spiribacter roseus</name>
    <dbReference type="NCBI Taxonomy" id="1855875"/>
    <lineage>
        <taxon>Bacteria</taxon>
        <taxon>Pseudomonadati</taxon>
        <taxon>Pseudomonadota</taxon>
        <taxon>Gammaproteobacteria</taxon>
        <taxon>Chromatiales</taxon>
        <taxon>Ectothiorhodospiraceae</taxon>
        <taxon>Spiribacter</taxon>
    </lineage>
</organism>
<comment type="caution">
    <text evidence="8">The sequence shown here is derived from an EMBL/GenBank/DDBJ whole genome shotgun (WGS) entry which is preliminary data.</text>
</comment>
<name>A0ABV3RZY0_9GAMM</name>
<evidence type="ECO:0000259" key="7">
    <source>
        <dbReference type="Pfam" id="PF00149"/>
    </source>
</evidence>
<dbReference type="Pfam" id="PF00149">
    <property type="entry name" value="Metallophos"/>
    <property type="match status" value="1"/>
</dbReference>
<keyword evidence="3" id="KW-0479">Metal-binding</keyword>
<dbReference type="EMBL" id="JBAKFG010000003">
    <property type="protein sequence ID" value="MEX0373426.1"/>
    <property type="molecule type" value="Genomic_DNA"/>
</dbReference>
<reference evidence="8 9" key="1">
    <citation type="submission" date="2024-02" db="EMBL/GenBank/DDBJ databases">
        <title>New especies of Spiribacter isolated from saline water.</title>
        <authorList>
            <person name="Leon M.J."/>
            <person name="De La Haba R."/>
            <person name="Sanchez-Porro C."/>
            <person name="Ventosa A."/>
        </authorList>
    </citation>
    <scope>NUCLEOTIDE SEQUENCE [LARGE SCALE GENOMIC DNA]</scope>
    <source>
        <strain evidence="9">ag22IC6-196</strain>
    </source>
</reference>
<keyword evidence="1" id="KW-1003">Cell membrane</keyword>